<dbReference type="InterPro" id="IPR049550">
    <property type="entry name" value="RecD_N"/>
</dbReference>
<evidence type="ECO:0000259" key="13">
    <source>
        <dbReference type="Pfam" id="PF13538"/>
    </source>
</evidence>
<sequence>MTVDTTSAAPVDGDVRLAVGTPGLLGDLNAAGIVAATDVHVARRLGRLTHESDERVLLAVALAVRALRGGSVCVRLDDAAELAALARPEDDGTMSTDTPEDAPDGIEEGAPSPWPEHHGWVAAIEASPLVAVGTDGPADLPVRWVGGRLYLDRYWRDELTVRRLVDDRVRAEPFDVPADRLAGALARLFPADGDTRQRLAAEHAARRRITVLTGGPGTGKTTTVARLLAVVHDVADQAAADARPLRVALAAPTGKAAARLQEAVRDVVGALDTDDRQRVGEPVATTVHRLLGYRSATRFRHDAGHHLPHDVVVVDETSMVPLSLMARLLEALRPDARLVLVGDPDQLASVEAGAVLGDLVQRPSIDGAPAVDGVRTVTAAEAAGPVPLAGEEPDRLRNGVVGLVTVHRQDEDSAILPLASAIRTGDADAVLAVLRAGTGGVELVETDTERLTEDDVRGVHDDALEAGRLLVAAAAAGDPAGALDALTRHRVMVAHRRGPVGVARWAAQVEAWVEEATGTDRAGTDGPWVVGRPLLVTSNDAEVGLYNGDTGVVVADGDGVVAAFGDPRDPVRVRTHRLPPVETVHAMTVHRAQGSQFRRVTLILPPPSSPLLTRELLYTAVTRASEHVRVLGTAEAVRAAVARPVRRASGLRDPLPR</sequence>
<reference evidence="15 16" key="1">
    <citation type="submission" date="2017-10" db="EMBL/GenBank/DDBJ databases">
        <title>Sequencing the genomes of 1000 actinobacteria strains.</title>
        <authorList>
            <person name="Klenk H.-P."/>
        </authorList>
    </citation>
    <scope>NUCLEOTIDE SEQUENCE [LARGE SCALE GENOMIC DNA]</scope>
    <source>
        <strain evidence="15 16">DSM 21863</strain>
    </source>
</reference>
<dbReference type="SUPFAM" id="SSF52540">
    <property type="entry name" value="P-loop containing nucleoside triphosphate hydrolases"/>
    <property type="match status" value="2"/>
</dbReference>
<dbReference type="InterPro" id="IPR041851">
    <property type="entry name" value="RecD_N_sf"/>
</dbReference>
<comment type="caution">
    <text evidence="15">The sequence shown here is derived from an EMBL/GenBank/DDBJ whole genome shotgun (WGS) entry which is preliminary data.</text>
</comment>
<dbReference type="InterPro" id="IPR027417">
    <property type="entry name" value="P-loop_NTPase"/>
</dbReference>
<feature type="compositionally biased region" description="Acidic residues" evidence="12">
    <location>
        <begin position="98"/>
        <end position="107"/>
    </location>
</feature>
<evidence type="ECO:0000256" key="11">
    <source>
        <dbReference type="HAMAP-Rule" id="MF_01487"/>
    </source>
</evidence>
<keyword evidence="6 11" id="KW-0269">Exonuclease</keyword>
<keyword evidence="1 11" id="KW-0540">Nuclease</keyword>
<comment type="miscellaneous">
    <text evidence="11">In the RecBCD complex, RecB has a slow 3'-5' helicase, an exonuclease activity and loads RecA onto ssDNA, RecD has a fast 5'-3' helicase activity, while RecC stimulates the ATPase and processivity of the RecB helicase and contributes to recognition of the Chi site.</text>
</comment>
<feature type="domain" description="RecBCD enzyme subunit RecD N-terminal" evidence="14">
    <location>
        <begin position="31"/>
        <end position="150"/>
    </location>
</feature>
<dbReference type="Proteomes" id="UP000224130">
    <property type="component" value="Unassembled WGS sequence"/>
</dbReference>
<dbReference type="NCBIfam" id="TIGR01447">
    <property type="entry name" value="recD"/>
    <property type="match status" value="1"/>
</dbReference>
<evidence type="ECO:0000256" key="5">
    <source>
        <dbReference type="ARBA" id="ARBA00022806"/>
    </source>
</evidence>
<evidence type="ECO:0000256" key="4">
    <source>
        <dbReference type="ARBA" id="ARBA00022801"/>
    </source>
</evidence>
<evidence type="ECO:0000256" key="3">
    <source>
        <dbReference type="ARBA" id="ARBA00022763"/>
    </source>
</evidence>
<dbReference type="InterPro" id="IPR050534">
    <property type="entry name" value="Coronavir_polyprotein_1ab"/>
</dbReference>
<evidence type="ECO:0000256" key="7">
    <source>
        <dbReference type="ARBA" id="ARBA00022840"/>
    </source>
</evidence>
<dbReference type="EC" id="5.6.2.3" evidence="11"/>
<feature type="region of interest" description="Disordered" evidence="12">
    <location>
        <begin position="87"/>
        <end position="114"/>
    </location>
</feature>
<dbReference type="GO" id="GO:0005524">
    <property type="term" value="F:ATP binding"/>
    <property type="evidence" value="ECO:0007669"/>
    <property type="project" value="UniProtKB-UniRule"/>
</dbReference>
<proteinExistence type="inferred from homology"/>
<accession>A0A2A9ETE8</accession>
<dbReference type="GO" id="GO:0016887">
    <property type="term" value="F:ATP hydrolysis activity"/>
    <property type="evidence" value="ECO:0007669"/>
    <property type="project" value="RHEA"/>
</dbReference>
<name>A0A2A9ETE8_9MICO</name>
<dbReference type="GO" id="GO:0017116">
    <property type="term" value="F:single-stranded DNA helicase activity"/>
    <property type="evidence" value="ECO:0007669"/>
    <property type="project" value="TreeGrafter"/>
</dbReference>
<dbReference type="Gene3D" id="3.40.50.300">
    <property type="entry name" value="P-loop containing nucleotide triphosphate hydrolases"/>
    <property type="match status" value="3"/>
</dbReference>
<dbReference type="OrthoDB" id="9763659at2"/>
<dbReference type="InterPro" id="IPR027785">
    <property type="entry name" value="UvrD-like_helicase_C"/>
</dbReference>
<dbReference type="CDD" id="cd17933">
    <property type="entry name" value="DEXSc_RecD-like"/>
    <property type="match status" value="1"/>
</dbReference>
<comment type="similarity">
    <text evidence="11">Belongs to the RecD family.</text>
</comment>
<dbReference type="GO" id="GO:0008854">
    <property type="term" value="F:exodeoxyribonuclease V activity"/>
    <property type="evidence" value="ECO:0007669"/>
    <property type="project" value="InterPro"/>
</dbReference>
<organism evidence="15 16">
    <name type="scientific">Isoptericola jiangsuensis</name>
    <dbReference type="NCBI Taxonomy" id="548579"/>
    <lineage>
        <taxon>Bacteria</taxon>
        <taxon>Bacillati</taxon>
        <taxon>Actinomycetota</taxon>
        <taxon>Actinomycetes</taxon>
        <taxon>Micrococcales</taxon>
        <taxon>Promicromonosporaceae</taxon>
        <taxon>Isoptericola</taxon>
    </lineage>
</organism>
<dbReference type="GO" id="GO:0003677">
    <property type="term" value="F:DNA binding"/>
    <property type="evidence" value="ECO:0007669"/>
    <property type="project" value="UniProtKB-UniRule"/>
</dbReference>
<evidence type="ECO:0000256" key="1">
    <source>
        <dbReference type="ARBA" id="ARBA00022722"/>
    </source>
</evidence>
<evidence type="ECO:0000256" key="2">
    <source>
        <dbReference type="ARBA" id="ARBA00022741"/>
    </source>
</evidence>
<dbReference type="Gene3D" id="1.10.10.1020">
    <property type="entry name" value="RecBCD complex, subunit RecD, N-terminal domain"/>
    <property type="match status" value="1"/>
</dbReference>
<evidence type="ECO:0000259" key="14">
    <source>
        <dbReference type="Pfam" id="PF21185"/>
    </source>
</evidence>
<keyword evidence="3 11" id="KW-0227">DNA damage</keyword>
<dbReference type="CDD" id="cd18809">
    <property type="entry name" value="SF1_C_RecD"/>
    <property type="match status" value="1"/>
</dbReference>
<dbReference type="PANTHER" id="PTHR43788:SF6">
    <property type="entry name" value="DNA HELICASE B"/>
    <property type="match status" value="1"/>
</dbReference>
<dbReference type="HAMAP" id="MF_01487">
    <property type="entry name" value="RecD"/>
    <property type="match status" value="1"/>
</dbReference>
<keyword evidence="4 11" id="KW-0378">Hydrolase</keyword>
<gene>
    <name evidence="11" type="primary">recD</name>
    <name evidence="15" type="ORF">ATJ88_0454</name>
</gene>
<keyword evidence="9 11" id="KW-0234">DNA repair</keyword>
<dbReference type="GO" id="GO:0009338">
    <property type="term" value="C:exodeoxyribonuclease V complex"/>
    <property type="evidence" value="ECO:0007669"/>
    <property type="project" value="InterPro"/>
</dbReference>
<dbReference type="GO" id="GO:0000724">
    <property type="term" value="P:double-strand break repair via homologous recombination"/>
    <property type="evidence" value="ECO:0007669"/>
    <property type="project" value="UniProtKB-UniRule"/>
</dbReference>
<dbReference type="InterPro" id="IPR006344">
    <property type="entry name" value="RecD"/>
</dbReference>
<evidence type="ECO:0000256" key="10">
    <source>
        <dbReference type="ARBA" id="ARBA00023235"/>
    </source>
</evidence>
<feature type="binding site" evidence="11">
    <location>
        <begin position="214"/>
        <end position="221"/>
    </location>
    <ligand>
        <name>ATP</name>
        <dbReference type="ChEBI" id="CHEBI:30616"/>
    </ligand>
</feature>
<dbReference type="RefSeq" id="WP_098462418.1">
    <property type="nucleotide sequence ID" value="NZ_PDJJ01000001.1"/>
</dbReference>
<dbReference type="PANTHER" id="PTHR43788">
    <property type="entry name" value="DNA2/NAM7 HELICASE FAMILY MEMBER"/>
    <property type="match status" value="1"/>
</dbReference>
<keyword evidence="2 11" id="KW-0547">Nucleotide-binding</keyword>
<protein>
    <recommendedName>
        <fullName evidence="11">RecBCD enzyme subunit RecD</fullName>
        <ecNumber evidence="11">5.6.2.3</ecNumber>
    </recommendedName>
    <alternativeName>
        <fullName evidence="11">DNA 5'-3' helicase subunit RecD</fullName>
    </alternativeName>
    <alternativeName>
        <fullName evidence="11">Exonuclease V subunit RecD</fullName>
        <shortName evidence="11">ExoV subunit RecD</shortName>
    </alternativeName>
    <alternativeName>
        <fullName evidence="11">Helicase/nuclease RecBCD subunit RecD</fullName>
    </alternativeName>
</protein>
<feature type="domain" description="UvrD-like helicase C-terminal" evidence="13">
    <location>
        <begin position="584"/>
        <end position="630"/>
    </location>
</feature>
<keyword evidence="7 11" id="KW-0067">ATP-binding</keyword>
<keyword evidence="8 11" id="KW-0238">DNA-binding</keyword>
<evidence type="ECO:0000313" key="15">
    <source>
        <dbReference type="EMBL" id="PFG41811.1"/>
    </source>
</evidence>
<evidence type="ECO:0000256" key="6">
    <source>
        <dbReference type="ARBA" id="ARBA00022839"/>
    </source>
</evidence>
<evidence type="ECO:0000256" key="8">
    <source>
        <dbReference type="ARBA" id="ARBA00023125"/>
    </source>
</evidence>
<dbReference type="EMBL" id="PDJJ01000001">
    <property type="protein sequence ID" value="PFG41811.1"/>
    <property type="molecule type" value="Genomic_DNA"/>
</dbReference>
<keyword evidence="10 11" id="KW-0413">Isomerase</keyword>
<comment type="function">
    <text evidence="11">A helicase/nuclease that prepares dsDNA breaks (DSB) for recombinational DNA repair. Binds to DSBs and unwinds DNA via a highly rapid and processive ATP-dependent bidirectional helicase activity. Unwinds dsDNA until it encounters a Chi (crossover hotspot instigator) sequence from the 3' direction. Cuts ssDNA a few nucleotides 3' to the Chi site. The properties and activities of the enzyme are changed at Chi. The Chi-altered holoenzyme produces a long 3'-ssDNA overhang and facilitates RecA-binding to the ssDNA for homologous DNA recombination and repair. Holoenzyme degrades any linearized DNA that is unable to undergo homologous recombination. In the holoenzyme this subunit has ssDNA-dependent ATPase and 5'-3' helicase activity. When added to pre-assembled RecBC greatly stimulates nuclease activity and augments holoenzyme processivity. Negatively regulates the RecA-loading ability of RecBCD.</text>
</comment>
<evidence type="ECO:0000256" key="12">
    <source>
        <dbReference type="SAM" id="MobiDB-lite"/>
    </source>
</evidence>
<dbReference type="Pfam" id="PF13245">
    <property type="entry name" value="AAA_19"/>
    <property type="match status" value="1"/>
</dbReference>
<dbReference type="Pfam" id="PF13538">
    <property type="entry name" value="UvrD_C_2"/>
    <property type="match status" value="1"/>
</dbReference>
<keyword evidence="16" id="KW-1185">Reference proteome</keyword>
<evidence type="ECO:0000313" key="16">
    <source>
        <dbReference type="Proteomes" id="UP000224130"/>
    </source>
</evidence>
<comment type="catalytic activity">
    <reaction evidence="11">
        <text>ATP + H2O = ADP + phosphate + H(+)</text>
        <dbReference type="Rhea" id="RHEA:13065"/>
        <dbReference type="ChEBI" id="CHEBI:15377"/>
        <dbReference type="ChEBI" id="CHEBI:15378"/>
        <dbReference type="ChEBI" id="CHEBI:30616"/>
        <dbReference type="ChEBI" id="CHEBI:43474"/>
        <dbReference type="ChEBI" id="CHEBI:456216"/>
        <dbReference type="EC" id="5.6.2.3"/>
    </reaction>
</comment>
<keyword evidence="5 11" id="KW-0347">Helicase</keyword>
<dbReference type="AlphaFoldDB" id="A0A2A9ETE8"/>
<evidence type="ECO:0000256" key="9">
    <source>
        <dbReference type="ARBA" id="ARBA00023204"/>
    </source>
</evidence>
<dbReference type="Pfam" id="PF21185">
    <property type="entry name" value="RecD_N"/>
    <property type="match status" value="1"/>
</dbReference>
<dbReference type="GO" id="GO:0043139">
    <property type="term" value="F:5'-3' DNA helicase activity"/>
    <property type="evidence" value="ECO:0007669"/>
    <property type="project" value="UniProtKB-UniRule"/>
</dbReference>
<comment type="subunit">
    <text evidence="11">Heterotrimer of RecB, RecC and RecD. All subunits contribute to DNA-binding.</text>
</comment>